<dbReference type="RefSeq" id="WP_344150496.1">
    <property type="nucleotide sequence ID" value="NZ_BAAAQR010000004.1"/>
</dbReference>
<dbReference type="PANTHER" id="PTHR43689:SF8">
    <property type="entry name" value="ALPHA_BETA-HYDROLASES SUPERFAMILY PROTEIN"/>
    <property type="match status" value="1"/>
</dbReference>
<dbReference type="SUPFAM" id="SSF53474">
    <property type="entry name" value="alpha/beta-Hydrolases"/>
    <property type="match status" value="1"/>
</dbReference>
<name>A0ABP5LBQ8_9ACTN</name>
<dbReference type="PANTHER" id="PTHR43689">
    <property type="entry name" value="HYDROLASE"/>
    <property type="match status" value="1"/>
</dbReference>
<proteinExistence type="predicted"/>
<evidence type="ECO:0000259" key="1">
    <source>
        <dbReference type="Pfam" id="PF12697"/>
    </source>
</evidence>
<sequence>MAGNAREHQGWILHESGPSDAAHTVLLLPGGMCTAVFYDDLVAERALGEVSLRLVVTAVPGHGGTPEPADLSLEHYGRMAVELVRDLGCDVVVGHSLGANVAIEMARTGGFAGPLVLLSPSFSREDESRFLRVMDQMATVSGQLPFRFMLAMIGPALKNVKVSAERRNVLVGELKKNDAGFVRQAIRSYFEYLQRHGTLAPALCRSGAPAWVVFGERDDVGLRDDERAVLESCPTVSLRVVRDAGHLTLNEQPAVVAGIVSEAVGRLPG</sequence>
<keyword evidence="3" id="KW-1185">Reference proteome</keyword>
<organism evidence="2 3">
    <name type="scientific">Nocardioides koreensis</name>
    <dbReference type="NCBI Taxonomy" id="433651"/>
    <lineage>
        <taxon>Bacteria</taxon>
        <taxon>Bacillati</taxon>
        <taxon>Actinomycetota</taxon>
        <taxon>Actinomycetes</taxon>
        <taxon>Propionibacteriales</taxon>
        <taxon>Nocardioidaceae</taxon>
        <taxon>Nocardioides</taxon>
    </lineage>
</organism>
<dbReference type="EMBL" id="BAAAQR010000004">
    <property type="protein sequence ID" value="GAA2144739.1"/>
    <property type="molecule type" value="Genomic_DNA"/>
</dbReference>
<dbReference type="Proteomes" id="UP001501771">
    <property type="component" value="Unassembled WGS sequence"/>
</dbReference>
<reference evidence="3" key="1">
    <citation type="journal article" date="2019" name="Int. J. Syst. Evol. Microbiol.">
        <title>The Global Catalogue of Microorganisms (GCM) 10K type strain sequencing project: providing services to taxonomists for standard genome sequencing and annotation.</title>
        <authorList>
            <consortium name="The Broad Institute Genomics Platform"/>
            <consortium name="The Broad Institute Genome Sequencing Center for Infectious Disease"/>
            <person name="Wu L."/>
            <person name="Ma J."/>
        </authorList>
    </citation>
    <scope>NUCLEOTIDE SEQUENCE [LARGE SCALE GENOMIC DNA]</scope>
    <source>
        <strain evidence="3">JCM 16022</strain>
    </source>
</reference>
<gene>
    <name evidence="2" type="ORF">GCM10009844_18670</name>
</gene>
<dbReference type="InterPro" id="IPR029058">
    <property type="entry name" value="AB_hydrolase_fold"/>
</dbReference>
<dbReference type="Gene3D" id="3.40.50.1820">
    <property type="entry name" value="alpha/beta hydrolase"/>
    <property type="match status" value="1"/>
</dbReference>
<evidence type="ECO:0000313" key="3">
    <source>
        <dbReference type="Proteomes" id="UP001501771"/>
    </source>
</evidence>
<feature type="domain" description="AB hydrolase-1" evidence="1">
    <location>
        <begin position="25"/>
        <end position="257"/>
    </location>
</feature>
<protein>
    <recommendedName>
        <fullName evidence="1">AB hydrolase-1 domain-containing protein</fullName>
    </recommendedName>
</protein>
<comment type="caution">
    <text evidence="2">The sequence shown here is derived from an EMBL/GenBank/DDBJ whole genome shotgun (WGS) entry which is preliminary data.</text>
</comment>
<accession>A0ABP5LBQ8</accession>
<dbReference type="Pfam" id="PF12697">
    <property type="entry name" value="Abhydrolase_6"/>
    <property type="match status" value="1"/>
</dbReference>
<dbReference type="InterPro" id="IPR000073">
    <property type="entry name" value="AB_hydrolase_1"/>
</dbReference>
<evidence type="ECO:0000313" key="2">
    <source>
        <dbReference type="EMBL" id="GAA2144739.1"/>
    </source>
</evidence>